<proteinExistence type="predicted"/>
<evidence type="ECO:0000313" key="2">
    <source>
        <dbReference type="Proteomes" id="UP000195208"/>
    </source>
</evidence>
<protein>
    <submittedName>
        <fullName evidence="1">Uncharacterized protein</fullName>
    </submittedName>
</protein>
<keyword evidence="2" id="KW-1185">Reference proteome</keyword>
<evidence type="ECO:0000313" key="1">
    <source>
        <dbReference type="EMBL" id="OTW30547.1"/>
    </source>
</evidence>
<name>A0ABX3Z2I3_9STAP</name>
<comment type="caution">
    <text evidence="1">The sequence shown here is derived from an EMBL/GenBank/DDBJ whole genome shotgun (WGS) entry which is preliminary data.</text>
</comment>
<gene>
    <name evidence="1" type="ORF">B9M88_09785</name>
</gene>
<sequence length="81" mass="9539">MIKEIRYDKTYILNKDNYEIGFMNFSRSEDEYTYMTVTVISDGKELSKSLLLTKERTVDEYDVQSVNEILNTQGLTFSAYK</sequence>
<dbReference type="GeneID" id="41072869"/>
<dbReference type="Proteomes" id="UP000195208">
    <property type="component" value="Unassembled WGS sequence"/>
</dbReference>
<dbReference type="EMBL" id="NEFX01000018">
    <property type="protein sequence ID" value="OTW30547.1"/>
    <property type="molecule type" value="Genomic_DNA"/>
</dbReference>
<organism evidence="1 2">
    <name type="scientific">Staphylococcus agnetis</name>
    <dbReference type="NCBI Taxonomy" id="985762"/>
    <lineage>
        <taxon>Bacteria</taxon>
        <taxon>Bacillati</taxon>
        <taxon>Bacillota</taxon>
        <taxon>Bacilli</taxon>
        <taxon>Bacillales</taxon>
        <taxon>Staphylococcaceae</taxon>
        <taxon>Staphylococcus</taxon>
    </lineage>
</organism>
<dbReference type="RefSeq" id="WP_039645039.1">
    <property type="nucleotide sequence ID" value="NZ_JAPTFZ010000006.1"/>
</dbReference>
<reference evidence="1 2" key="1">
    <citation type="submission" date="2017-04" db="EMBL/GenBank/DDBJ databases">
        <title>Staphylococcus agnetis, a potential pathogen in the broiler production.</title>
        <authorList>
            <person name="Poulsen L."/>
        </authorList>
    </citation>
    <scope>NUCLEOTIDE SEQUENCE [LARGE SCALE GENOMIC DNA]</scope>
    <source>
        <strain evidence="1 2">723_310714_2_2_spleen</strain>
    </source>
</reference>
<accession>A0ABX3Z2I3</accession>